<gene>
    <name evidence="10" type="ORF">PBIL07802_LOCUS24299</name>
    <name evidence="11" type="ORF">PBIL07802_LOCUS24333</name>
</gene>
<evidence type="ECO:0000256" key="9">
    <source>
        <dbReference type="SAM" id="Phobius"/>
    </source>
</evidence>
<dbReference type="EMBL" id="HBIB01037292">
    <property type="protein sequence ID" value="CAE0262040.1"/>
    <property type="molecule type" value="Transcribed_RNA"/>
</dbReference>
<keyword evidence="8 9" id="KW-0472">Membrane</keyword>
<sequence>MADRVFIEGSLLEKFIAYTHVSDPRMLWEEEQKIREAEKISKFIEQNPHQTTYSESEAFLAKKLYRGCVHPQTGDIIHPFFRRAAFLPVNIPIYAGMLLSPSTFPWIVFWQFVNQSYNMGMNLANRNASNPIPNEEIYRNFGLAVGVSSTVGVGMKMMVQRFSNHPNVYVRAFMHGIVPLAATVAAGSLNLVLTRKDELKNGVDVKVNMYANSESMGKSQVAGFEAIKTTLFSRALMPIPSLLFPPLAMGALEKMIPSVGKSRLVKSTVYMGVVSGTLAFALPFSLTPFPWICPISASKLEPDVQSRLRSYNAQNSTQVSKLYFNRGL</sequence>
<protein>
    <recommendedName>
        <fullName evidence="12">Sidoreflexin</fullName>
    </recommendedName>
</protein>
<proteinExistence type="inferred from homology"/>
<evidence type="ECO:0000256" key="6">
    <source>
        <dbReference type="ARBA" id="ARBA00022989"/>
    </source>
</evidence>
<keyword evidence="5" id="KW-0029">Amino-acid transport</keyword>
<evidence type="ECO:0000256" key="7">
    <source>
        <dbReference type="ARBA" id="ARBA00023128"/>
    </source>
</evidence>
<dbReference type="Pfam" id="PF03820">
    <property type="entry name" value="SFXNs"/>
    <property type="match status" value="1"/>
</dbReference>
<keyword evidence="6 9" id="KW-1133">Transmembrane helix</keyword>
<reference evidence="10" key="1">
    <citation type="submission" date="2021-01" db="EMBL/GenBank/DDBJ databases">
        <authorList>
            <person name="Corre E."/>
            <person name="Pelletier E."/>
            <person name="Niang G."/>
            <person name="Scheremetjew M."/>
            <person name="Finn R."/>
            <person name="Kale V."/>
            <person name="Holt S."/>
            <person name="Cochrane G."/>
            <person name="Meng A."/>
            <person name="Brown T."/>
            <person name="Cohen L."/>
        </authorList>
    </citation>
    <scope>NUCLEOTIDE SEQUENCE</scope>
    <source>
        <strain evidence="10">NIES-2562</strain>
    </source>
</reference>
<accession>A0A7S3LSM4</accession>
<feature type="transmembrane region" description="Helical" evidence="9">
    <location>
        <begin position="91"/>
        <end position="113"/>
    </location>
</feature>
<organism evidence="10">
    <name type="scientific">Palpitomonas bilix</name>
    <dbReference type="NCBI Taxonomy" id="652834"/>
    <lineage>
        <taxon>Eukaryota</taxon>
        <taxon>Eukaryota incertae sedis</taxon>
    </lineage>
</organism>
<dbReference type="InterPro" id="IPR004686">
    <property type="entry name" value="Mtc"/>
</dbReference>
<keyword evidence="3" id="KW-0813">Transport</keyword>
<evidence type="ECO:0000256" key="3">
    <source>
        <dbReference type="ARBA" id="ARBA00022448"/>
    </source>
</evidence>
<evidence type="ECO:0008006" key="12">
    <source>
        <dbReference type="Google" id="ProtNLM"/>
    </source>
</evidence>
<evidence type="ECO:0000313" key="11">
    <source>
        <dbReference type="EMBL" id="CAE0262040.1"/>
    </source>
</evidence>
<dbReference type="GO" id="GO:0006865">
    <property type="term" value="P:amino acid transport"/>
    <property type="evidence" value="ECO:0007669"/>
    <property type="project" value="UniProtKB-KW"/>
</dbReference>
<keyword evidence="7" id="KW-0496">Mitochondrion</keyword>
<evidence type="ECO:0000313" key="10">
    <source>
        <dbReference type="EMBL" id="CAE0262006.1"/>
    </source>
</evidence>
<comment type="subcellular location">
    <subcellularLocation>
        <location evidence="1">Mitochondrion membrane</location>
        <topology evidence="1">Multi-pass membrane protein</topology>
    </subcellularLocation>
</comment>
<evidence type="ECO:0000256" key="2">
    <source>
        <dbReference type="ARBA" id="ARBA00005974"/>
    </source>
</evidence>
<dbReference type="GO" id="GO:0005743">
    <property type="term" value="C:mitochondrial inner membrane"/>
    <property type="evidence" value="ECO:0007669"/>
    <property type="project" value="TreeGrafter"/>
</dbReference>
<feature type="transmembrane region" description="Helical" evidence="9">
    <location>
        <begin position="264"/>
        <end position="286"/>
    </location>
</feature>
<dbReference type="EMBL" id="HBIB01037248">
    <property type="protein sequence ID" value="CAE0262006.1"/>
    <property type="molecule type" value="Transcribed_RNA"/>
</dbReference>
<comment type="similarity">
    <text evidence="2">Belongs to the sideroflexin family.</text>
</comment>
<dbReference type="GO" id="GO:1990542">
    <property type="term" value="P:mitochondrial transmembrane transport"/>
    <property type="evidence" value="ECO:0007669"/>
    <property type="project" value="TreeGrafter"/>
</dbReference>
<evidence type="ECO:0000256" key="4">
    <source>
        <dbReference type="ARBA" id="ARBA00022692"/>
    </source>
</evidence>
<feature type="transmembrane region" description="Helical" evidence="9">
    <location>
        <begin position="168"/>
        <end position="193"/>
    </location>
</feature>
<name>A0A7S3LSM4_9EUKA</name>
<evidence type="ECO:0000256" key="8">
    <source>
        <dbReference type="ARBA" id="ARBA00023136"/>
    </source>
</evidence>
<keyword evidence="4 9" id="KW-0812">Transmembrane</keyword>
<dbReference type="GO" id="GO:0015075">
    <property type="term" value="F:monoatomic ion transmembrane transporter activity"/>
    <property type="evidence" value="ECO:0007669"/>
    <property type="project" value="InterPro"/>
</dbReference>
<dbReference type="PANTHER" id="PTHR11153">
    <property type="entry name" value="SIDEROFLEXIN"/>
    <property type="match status" value="1"/>
</dbReference>
<dbReference type="AlphaFoldDB" id="A0A7S3LSM4"/>
<dbReference type="PANTHER" id="PTHR11153:SF6">
    <property type="entry name" value="SIDEROFLEXIN-5"/>
    <property type="match status" value="1"/>
</dbReference>
<evidence type="ECO:0000256" key="1">
    <source>
        <dbReference type="ARBA" id="ARBA00004225"/>
    </source>
</evidence>
<evidence type="ECO:0000256" key="5">
    <source>
        <dbReference type="ARBA" id="ARBA00022970"/>
    </source>
</evidence>